<reference evidence="1 2" key="1">
    <citation type="journal article" date="2019" name="Nat. Ecol. Evol.">
        <title>Megaphylogeny resolves global patterns of mushroom evolution.</title>
        <authorList>
            <person name="Varga T."/>
            <person name="Krizsan K."/>
            <person name="Foldi C."/>
            <person name="Dima B."/>
            <person name="Sanchez-Garcia M."/>
            <person name="Sanchez-Ramirez S."/>
            <person name="Szollosi G.J."/>
            <person name="Szarkandi J.G."/>
            <person name="Papp V."/>
            <person name="Albert L."/>
            <person name="Andreopoulos W."/>
            <person name="Angelini C."/>
            <person name="Antonin V."/>
            <person name="Barry K.W."/>
            <person name="Bougher N.L."/>
            <person name="Buchanan P."/>
            <person name="Buyck B."/>
            <person name="Bense V."/>
            <person name="Catcheside P."/>
            <person name="Chovatia M."/>
            <person name="Cooper J."/>
            <person name="Damon W."/>
            <person name="Desjardin D."/>
            <person name="Finy P."/>
            <person name="Geml J."/>
            <person name="Haridas S."/>
            <person name="Hughes K."/>
            <person name="Justo A."/>
            <person name="Karasinski D."/>
            <person name="Kautmanova I."/>
            <person name="Kiss B."/>
            <person name="Kocsube S."/>
            <person name="Kotiranta H."/>
            <person name="LaButti K.M."/>
            <person name="Lechner B.E."/>
            <person name="Liimatainen K."/>
            <person name="Lipzen A."/>
            <person name="Lukacs Z."/>
            <person name="Mihaltcheva S."/>
            <person name="Morgado L.N."/>
            <person name="Niskanen T."/>
            <person name="Noordeloos M.E."/>
            <person name="Ohm R.A."/>
            <person name="Ortiz-Santana B."/>
            <person name="Ovrebo C."/>
            <person name="Racz N."/>
            <person name="Riley R."/>
            <person name="Savchenko A."/>
            <person name="Shiryaev A."/>
            <person name="Soop K."/>
            <person name="Spirin V."/>
            <person name="Szebenyi C."/>
            <person name="Tomsovsky M."/>
            <person name="Tulloss R.E."/>
            <person name="Uehling J."/>
            <person name="Grigoriev I.V."/>
            <person name="Vagvolgyi C."/>
            <person name="Papp T."/>
            <person name="Martin F.M."/>
            <person name="Miettinen O."/>
            <person name="Hibbett D.S."/>
            <person name="Nagy L.G."/>
        </authorList>
    </citation>
    <scope>NUCLEOTIDE SEQUENCE [LARGE SCALE GENOMIC DNA]</scope>
    <source>
        <strain evidence="1 2">CBS 309.79</strain>
    </source>
</reference>
<dbReference type="AlphaFoldDB" id="A0A5C3Q1S0"/>
<dbReference type="EMBL" id="ML178867">
    <property type="protein sequence ID" value="TFK96054.1"/>
    <property type="molecule type" value="Genomic_DNA"/>
</dbReference>
<name>A0A5C3Q1S0_9AGAR</name>
<accession>A0A5C3Q1S0</accession>
<sequence>MLQCQACMTRHRFHPEGPRTRVHGSLLHAQSIWHASWIGRSLYPYPLCSTPALKKTCAQSSQAPFPESVRQRHHVIVIRSHVKPEYSFAELDTVDCLYTAYTYSHLASGKSLTPGTLPLLSIHQSCRPWLELFPGGWLGSRGWAAALCHIVFFDWNSSHISRLFFLKS</sequence>
<evidence type="ECO:0000313" key="2">
    <source>
        <dbReference type="Proteomes" id="UP000305067"/>
    </source>
</evidence>
<organism evidence="1 2">
    <name type="scientific">Pterulicium gracile</name>
    <dbReference type="NCBI Taxonomy" id="1884261"/>
    <lineage>
        <taxon>Eukaryota</taxon>
        <taxon>Fungi</taxon>
        <taxon>Dikarya</taxon>
        <taxon>Basidiomycota</taxon>
        <taxon>Agaricomycotina</taxon>
        <taxon>Agaricomycetes</taxon>
        <taxon>Agaricomycetidae</taxon>
        <taxon>Agaricales</taxon>
        <taxon>Pleurotineae</taxon>
        <taxon>Pterulaceae</taxon>
        <taxon>Pterulicium</taxon>
    </lineage>
</organism>
<evidence type="ECO:0000313" key="1">
    <source>
        <dbReference type="EMBL" id="TFK96054.1"/>
    </source>
</evidence>
<dbReference type="Proteomes" id="UP000305067">
    <property type="component" value="Unassembled WGS sequence"/>
</dbReference>
<keyword evidence="2" id="KW-1185">Reference proteome</keyword>
<gene>
    <name evidence="1" type="ORF">BDV98DRAFT_341798</name>
</gene>
<protein>
    <submittedName>
        <fullName evidence="1">Uncharacterized protein</fullName>
    </submittedName>
</protein>
<proteinExistence type="predicted"/>